<dbReference type="InterPro" id="IPR014001">
    <property type="entry name" value="Helicase_ATP-bd"/>
</dbReference>
<organism evidence="3 4">
    <name type="scientific">Flavobacterium cerinum</name>
    <dbReference type="NCBI Taxonomy" id="2502784"/>
    <lineage>
        <taxon>Bacteria</taxon>
        <taxon>Pseudomonadati</taxon>
        <taxon>Bacteroidota</taxon>
        <taxon>Flavobacteriia</taxon>
        <taxon>Flavobacteriales</taxon>
        <taxon>Flavobacteriaceae</taxon>
        <taxon>Flavobacterium</taxon>
    </lineage>
</organism>
<gene>
    <name evidence="3" type="ORF">EPI11_08850</name>
</gene>
<dbReference type="Gene3D" id="3.40.50.300">
    <property type="entry name" value="P-loop containing nucleotide triphosphate hydrolases"/>
    <property type="match status" value="2"/>
</dbReference>
<comment type="caution">
    <text evidence="3">The sequence shown here is derived from an EMBL/GenBank/DDBJ whole genome shotgun (WGS) entry which is preliminary data.</text>
</comment>
<reference evidence="3 4" key="1">
    <citation type="submission" date="2019-01" db="EMBL/GenBank/DDBJ databases">
        <title>Flavobacterium sp. nov.,isolated from freshwater.</title>
        <authorList>
            <person name="Zhang R."/>
            <person name="Du Z.-J."/>
        </authorList>
    </citation>
    <scope>NUCLEOTIDE SEQUENCE [LARGE SCALE GENOMIC DNA]</scope>
    <source>
        <strain evidence="3 4">1E403</strain>
    </source>
</reference>
<dbReference type="Proteomes" id="UP000287527">
    <property type="component" value="Unassembled WGS sequence"/>
</dbReference>
<name>A0A444HAW7_9FLAO</name>
<dbReference type="GO" id="GO:0016787">
    <property type="term" value="F:hydrolase activity"/>
    <property type="evidence" value="ECO:0007669"/>
    <property type="project" value="InterPro"/>
</dbReference>
<evidence type="ECO:0000313" key="4">
    <source>
        <dbReference type="Proteomes" id="UP000287527"/>
    </source>
</evidence>
<dbReference type="SMART" id="SM00490">
    <property type="entry name" value="HELICc"/>
    <property type="match status" value="1"/>
</dbReference>
<dbReference type="PROSITE" id="PS51192">
    <property type="entry name" value="HELICASE_ATP_BIND_1"/>
    <property type="match status" value="1"/>
</dbReference>
<dbReference type="Pfam" id="PF04851">
    <property type="entry name" value="ResIII"/>
    <property type="match status" value="1"/>
</dbReference>
<dbReference type="PROSITE" id="PS51194">
    <property type="entry name" value="HELICASE_CTER"/>
    <property type="match status" value="1"/>
</dbReference>
<dbReference type="PANTHER" id="PTHR47396">
    <property type="entry name" value="TYPE I RESTRICTION ENZYME ECOKI R PROTEIN"/>
    <property type="match status" value="1"/>
</dbReference>
<dbReference type="InterPro" id="IPR050742">
    <property type="entry name" value="Helicase_Restrict-Modif_Enz"/>
</dbReference>
<dbReference type="PANTHER" id="PTHR47396:SF1">
    <property type="entry name" value="ATP-DEPENDENT HELICASE IRC3-RELATED"/>
    <property type="match status" value="1"/>
</dbReference>
<dbReference type="RefSeq" id="WP_128389604.1">
    <property type="nucleotide sequence ID" value="NZ_SBII01000005.1"/>
</dbReference>
<dbReference type="GO" id="GO:0004386">
    <property type="term" value="F:helicase activity"/>
    <property type="evidence" value="ECO:0007669"/>
    <property type="project" value="UniProtKB-KW"/>
</dbReference>
<evidence type="ECO:0000313" key="3">
    <source>
        <dbReference type="EMBL" id="RWX00375.1"/>
    </source>
</evidence>
<dbReference type="Pfam" id="PF00271">
    <property type="entry name" value="Helicase_C"/>
    <property type="match status" value="1"/>
</dbReference>
<sequence length="521" mass="60740">MEREDEVEDRKELYRYQKEDIDAIFEKFEGKPDNFHLLYQLPTGGGKTVIFSEIARRYIEKYQRKVLVLTHRIELSKQTSKMLKSFGVKNTVIDSSLKDLPYDNDFSCYVAMVETLNNRLKDKKFHMDYVGLVIVDEAHYNSFRKLFTYFKNSIFLGVTATPLSSNVELPMYETYSELIVGEPIQSLINKNYLAKAEMFGYDVELTSLKLGINGDYTVGSSDELYSRSAMQDLLLHSYEARAKGKKTLIFNNGIVTSVYVYETFKAAGLPIKHLDNKTPDIERKKILTWFKKTPDAILTSVSILTTGFDEPTVEAIILNRATRSLTLYYQMIGRGSRKLPEKDIFTVIDLGNNAQRFGLWSDPIDWQYIFRHPEQFLENIRTDAEIESYHVYEMTDEVRAKFNKSADVLFNVEEEYKLAMDQQLRPKVVIEKSIRQHAVMCIENTESIAEARKLSRVLDPDIEYRVKQFTKFLAKTTKNYKEWLIEDYKNKLTVLIGSLFIKYQVFDDEEDEEDPVELKEL</sequence>
<keyword evidence="4" id="KW-1185">Reference proteome</keyword>
<dbReference type="GO" id="GO:0005829">
    <property type="term" value="C:cytosol"/>
    <property type="evidence" value="ECO:0007669"/>
    <property type="project" value="TreeGrafter"/>
</dbReference>
<proteinExistence type="predicted"/>
<evidence type="ECO:0000259" key="1">
    <source>
        <dbReference type="PROSITE" id="PS51192"/>
    </source>
</evidence>
<keyword evidence="3" id="KW-0547">Nucleotide-binding</keyword>
<keyword evidence="3" id="KW-0347">Helicase</keyword>
<protein>
    <submittedName>
        <fullName evidence="3">DEAD/DEAH box helicase</fullName>
    </submittedName>
</protein>
<dbReference type="OrthoDB" id="9802848at2"/>
<dbReference type="GO" id="GO:0005524">
    <property type="term" value="F:ATP binding"/>
    <property type="evidence" value="ECO:0007669"/>
    <property type="project" value="InterPro"/>
</dbReference>
<dbReference type="EMBL" id="SBII01000005">
    <property type="protein sequence ID" value="RWX00375.1"/>
    <property type="molecule type" value="Genomic_DNA"/>
</dbReference>
<dbReference type="SUPFAM" id="SSF52540">
    <property type="entry name" value="P-loop containing nucleoside triphosphate hydrolases"/>
    <property type="match status" value="1"/>
</dbReference>
<dbReference type="AlphaFoldDB" id="A0A444HAW7"/>
<dbReference type="InterPro" id="IPR027417">
    <property type="entry name" value="P-loop_NTPase"/>
</dbReference>
<evidence type="ECO:0000259" key="2">
    <source>
        <dbReference type="PROSITE" id="PS51194"/>
    </source>
</evidence>
<feature type="domain" description="Helicase C-terminal" evidence="2">
    <location>
        <begin position="229"/>
        <end position="395"/>
    </location>
</feature>
<accession>A0A444HAW7</accession>
<dbReference type="GO" id="GO:0003677">
    <property type="term" value="F:DNA binding"/>
    <property type="evidence" value="ECO:0007669"/>
    <property type="project" value="InterPro"/>
</dbReference>
<feature type="domain" description="Helicase ATP-binding" evidence="1">
    <location>
        <begin position="28"/>
        <end position="180"/>
    </location>
</feature>
<keyword evidence="3" id="KW-0378">Hydrolase</keyword>
<dbReference type="SMART" id="SM00487">
    <property type="entry name" value="DEXDc"/>
    <property type="match status" value="1"/>
</dbReference>
<dbReference type="InterPro" id="IPR001650">
    <property type="entry name" value="Helicase_C-like"/>
</dbReference>
<dbReference type="InterPro" id="IPR006935">
    <property type="entry name" value="Helicase/UvrB_N"/>
</dbReference>
<keyword evidence="3" id="KW-0067">ATP-binding</keyword>